<comment type="caution">
    <text evidence="1">The sequence shown here is derived from an EMBL/GenBank/DDBJ whole genome shotgun (WGS) entry which is preliminary data.</text>
</comment>
<dbReference type="EMBL" id="JABBWM010000070">
    <property type="protein sequence ID" value="KAG2096310.1"/>
    <property type="molecule type" value="Genomic_DNA"/>
</dbReference>
<evidence type="ECO:0000313" key="1">
    <source>
        <dbReference type="EMBL" id="KAG2096310.1"/>
    </source>
</evidence>
<dbReference type="OrthoDB" id="2625977at2759"/>
<reference evidence="1" key="1">
    <citation type="journal article" date="2020" name="New Phytol.">
        <title>Comparative genomics reveals dynamic genome evolution in host specialist ectomycorrhizal fungi.</title>
        <authorList>
            <person name="Lofgren L.A."/>
            <person name="Nguyen N.H."/>
            <person name="Vilgalys R."/>
            <person name="Ruytinx J."/>
            <person name="Liao H.L."/>
            <person name="Branco S."/>
            <person name="Kuo A."/>
            <person name="LaButti K."/>
            <person name="Lipzen A."/>
            <person name="Andreopoulos W."/>
            <person name="Pangilinan J."/>
            <person name="Riley R."/>
            <person name="Hundley H."/>
            <person name="Na H."/>
            <person name="Barry K."/>
            <person name="Grigoriev I.V."/>
            <person name="Stajich J.E."/>
            <person name="Kennedy P.G."/>
        </authorList>
    </citation>
    <scope>NUCLEOTIDE SEQUENCE</scope>
    <source>
        <strain evidence="1">FC423</strain>
    </source>
</reference>
<accession>A0A9P7EYL6</accession>
<gene>
    <name evidence="1" type="ORF">F5147DRAFT_778357</name>
</gene>
<dbReference type="RefSeq" id="XP_041288153.1">
    <property type="nucleotide sequence ID" value="XM_041442123.1"/>
</dbReference>
<evidence type="ECO:0000313" key="2">
    <source>
        <dbReference type="Proteomes" id="UP000823399"/>
    </source>
</evidence>
<protein>
    <submittedName>
        <fullName evidence="1">Uncharacterized protein</fullName>
    </submittedName>
</protein>
<dbReference type="AlphaFoldDB" id="A0A9P7EYL6"/>
<name>A0A9P7EYL6_9AGAM</name>
<dbReference type="Proteomes" id="UP000823399">
    <property type="component" value="Unassembled WGS sequence"/>
</dbReference>
<organism evidence="1 2">
    <name type="scientific">Suillus discolor</name>
    <dbReference type="NCBI Taxonomy" id="1912936"/>
    <lineage>
        <taxon>Eukaryota</taxon>
        <taxon>Fungi</taxon>
        <taxon>Dikarya</taxon>
        <taxon>Basidiomycota</taxon>
        <taxon>Agaricomycotina</taxon>
        <taxon>Agaricomycetes</taxon>
        <taxon>Agaricomycetidae</taxon>
        <taxon>Boletales</taxon>
        <taxon>Suillineae</taxon>
        <taxon>Suillaceae</taxon>
        <taxon>Suillus</taxon>
    </lineage>
</organism>
<proteinExistence type="predicted"/>
<sequence length="372" mass="40755">MSGWPGDDEQSQAVYDDDSPHLYINYTADPLMGLPIYPDHRHDQVVHHSFLLHPGHNVVAAVPQAQGSHHALDIAHPVPRYGIPPVFYTAWSMSRSPDPPLAMHTGGASMHQNVSYPEHGSSQQPEITVPTLSLEPSNILSSQSSVTLEPPSHYNLDDITQHAKISYQCGKVGPARAIFKTAKLVGMERAQLAREIQAGASSATAQSSSKQSSEADVKIVPGSGTRKLLERFQVGMRKAAFNESILLSIGSLGATVDSSWQAMANELQGKSFPKLQDWAMEMMKDKNYVDEKMGSVIDEVSEEICGVAQIFTYQCYELDFSDMAVLVKKSDIDKRANHIQGLLKDDIFIYGKLFSVDEADLGTITFTSPAII</sequence>
<keyword evidence="2" id="KW-1185">Reference proteome</keyword>
<dbReference type="GeneID" id="64704382"/>